<keyword evidence="1" id="KW-0812">Transmembrane</keyword>
<feature type="transmembrane region" description="Helical" evidence="1">
    <location>
        <begin position="6"/>
        <end position="23"/>
    </location>
</feature>
<comment type="caution">
    <text evidence="2">The sequence shown here is derived from an EMBL/GenBank/DDBJ whole genome shotgun (WGS) entry which is preliminary data.</text>
</comment>
<organism evidence="2">
    <name type="scientific">Dictyoglomus turgidum</name>
    <dbReference type="NCBI Taxonomy" id="513050"/>
    <lineage>
        <taxon>Bacteria</taxon>
        <taxon>Pseudomonadati</taxon>
        <taxon>Dictyoglomota</taxon>
        <taxon>Dictyoglomia</taxon>
        <taxon>Dictyoglomales</taxon>
        <taxon>Dictyoglomaceae</taxon>
        <taxon>Dictyoglomus</taxon>
    </lineage>
</organism>
<proteinExistence type="predicted"/>
<name>A0A7C3SML5_9BACT</name>
<gene>
    <name evidence="2" type="ORF">ENV35_01625</name>
</gene>
<dbReference type="EMBL" id="DTGA01000036">
    <property type="protein sequence ID" value="HGB30560.1"/>
    <property type="molecule type" value="Genomic_DNA"/>
</dbReference>
<reference evidence="2" key="1">
    <citation type="journal article" date="2020" name="mSystems">
        <title>Genome- and Community-Level Interaction Insights into Carbon Utilization and Element Cycling Functions of Hydrothermarchaeota in Hydrothermal Sediment.</title>
        <authorList>
            <person name="Zhou Z."/>
            <person name="Liu Y."/>
            <person name="Xu W."/>
            <person name="Pan J."/>
            <person name="Luo Z.H."/>
            <person name="Li M."/>
        </authorList>
    </citation>
    <scope>NUCLEOTIDE SEQUENCE [LARGE SCALE GENOMIC DNA]</scope>
    <source>
        <strain evidence="2">SpSt-751</strain>
    </source>
</reference>
<accession>A0A7C3SML5</accession>
<sequence>MQKTNIVLITICSLLLVSFIIFYNKYQKVTKELSSFSLIMSQNTQYYSNILSQKEDSIQVLIGQVKNLNLKTQSIEGKYLTQAFYLKLLFDSLHASQYTTPIKDSTYIEVPFSGKQSIVKYSGFTRYFFDTDKSMYQISFVFDPIFVKSELYRDKDNMWKIFTKSLTPGVKINVDYSIDSAFYVQNQLSEVLVKEPILKLRAYVQTLSSFNNYNSQFSLGMEGYYRNFYLGYDFVQRNVYAGIYYDFNILYQYKKER</sequence>
<dbReference type="AlphaFoldDB" id="A0A7C3SML5"/>
<keyword evidence="1" id="KW-0472">Membrane</keyword>
<evidence type="ECO:0000256" key="1">
    <source>
        <dbReference type="SAM" id="Phobius"/>
    </source>
</evidence>
<evidence type="ECO:0000313" key="2">
    <source>
        <dbReference type="EMBL" id="HGB30560.1"/>
    </source>
</evidence>
<keyword evidence="1" id="KW-1133">Transmembrane helix</keyword>
<protein>
    <submittedName>
        <fullName evidence="2">Uncharacterized protein</fullName>
    </submittedName>
</protein>